<keyword evidence="5" id="KW-1185">Reference proteome</keyword>
<evidence type="ECO:0000256" key="1">
    <source>
        <dbReference type="ARBA" id="ARBA00007626"/>
    </source>
</evidence>
<keyword evidence="2" id="KW-0677">Repeat</keyword>
<dbReference type="NCBIfam" id="TIGR00756">
    <property type="entry name" value="PPR"/>
    <property type="match status" value="1"/>
</dbReference>
<sequence length="71" mass="7949">MSGKLQNAEAVFAEMRNYGLPSSAVVYNAYINGLMKGGNFDKAEEIFQRMKKDGCKLSIESYTMLINLYGK</sequence>
<evidence type="ECO:0000313" key="5">
    <source>
        <dbReference type="Proteomes" id="UP000265520"/>
    </source>
</evidence>
<dbReference type="Proteomes" id="UP000265520">
    <property type="component" value="Unassembled WGS sequence"/>
</dbReference>
<dbReference type="Pfam" id="PF13041">
    <property type="entry name" value="PPR_2"/>
    <property type="match status" value="1"/>
</dbReference>
<dbReference type="PANTHER" id="PTHR47447">
    <property type="entry name" value="OS03G0856100 PROTEIN"/>
    <property type="match status" value="1"/>
</dbReference>
<dbReference type="PANTHER" id="PTHR47447:SF21">
    <property type="entry name" value="PENTACOTRIPEPTIDE-REPEAT REGION OF PRORP DOMAIN-CONTAINING PROTEIN"/>
    <property type="match status" value="1"/>
</dbReference>
<comment type="caution">
    <text evidence="4">The sequence shown here is derived from an EMBL/GenBank/DDBJ whole genome shotgun (WGS) entry which is preliminary data.</text>
</comment>
<dbReference type="PROSITE" id="PS51375">
    <property type="entry name" value="PPR"/>
    <property type="match status" value="1"/>
</dbReference>
<dbReference type="InterPro" id="IPR002885">
    <property type="entry name" value="PPR_rpt"/>
</dbReference>
<accession>A0A392NM98</accession>
<proteinExistence type="inferred from homology"/>
<dbReference type="InterPro" id="IPR011990">
    <property type="entry name" value="TPR-like_helical_dom_sf"/>
</dbReference>
<feature type="non-terminal residue" evidence="4">
    <location>
        <position position="71"/>
    </location>
</feature>
<comment type="similarity">
    <text evidence="1">Belongs to the PPR family. P subfamily.</text>
</comment>
<reference evidence="4 5" key="1">
    <citation type="journal article" date="2018" name="Front. Plant Sci.">
        <title>Red Clover (Trifolium pratense) and Zigzag Clover (T. medium) - A Picture of Genomic Similarities and Differences.</title>
        <authorList>
            <person name="Dluhosova J."/>
            <person name="Istvanek J."/>
            <person name="Nedelnik J."/>
            <person name="Repkova J."/>
        </authorList>
    </citation>
    <scope>NUCLEOTIDE SEQUENCE [LARGE SCALE GENOMIC DNA]</scope>
    <source>
        <strain evidence="5">cv. 10/8</strain>
        <tissue evidence="4">Leaf</tissue>
    </source>
</reference>
<dbReference type="Pfam" id="PF01535">
    <property type="entry name" value="PPR"/>
    <property type="match status" value="1"/>
</dbReference>
<evidence type="ECO:0000256" key="3">
    <source>
        <dbReference type="PROSITE-ProRule" id="PRU00708"/>
    </source>
</evidence>
<dbReference type="EMBL" id="LXQA010044935">
    <property type="protein sequence ID" value="MCI01008.1"/>
    <property type="molecule type" value="Genomic_DNA"/>
</dbReference>
<evidence type="ECO:0000256" key="2">
    <source>
        <dbReference type="ARBA" id="ARBA00022737"/>
    </source>
</evidence>
<name>A0A392NM98_9FABA</name>
<dbReference type="AlphaFoldDB" id="A0A392NM98"/>
<organism evidence="4 5">
    <name type="scientific">Trifolium medium</name>
    <dbReference type="NCBI Taxonomy" id="97028"/>
    <lineage>
        <taxon>Eukaryota</taxon>
        <taxon>Viridiplantae</taxon>
        <taxon>Streptophyta</taxon>
        <taxon>Embryophyta</taxon>
        <taxon>Tracheophyta</taxon>
        <taxon>Spermatophyta</taxon>
        <taxon>Magnoliopsida</taxon>
        <taxon>eudicotyledons</taxon>
        <taxon>Gunneridae</taxon>
        <taxon>Pentapetalae</taxon>
        <taxon>rosids</taxon>
        <taxon>fabids</taxon>
        <taxon>Fabales</taxon>
        <taxon>Fabaceae</taxon>
        <taxon>Papilionoideae</taxon>
        <taxon>50 kb inversion clade</taxon>
        <taxon>NPAAA clade</taxon>
        <taxon>Hologalegina</taxon>
        <taxon>IRL clade</taxon>
        <taxon>Trifolieae</taxon>
        <taxon>Trifolium</taxon>
    </lineage>
</organism>
<feature type="repeat" description="PPR" evidence="3">
    <location>
        <begin position="23"/>
        <end position="57"/>
    </location>
</feature>
<protein>
    <submittedName>
        <fullName evidence="4">Pentatricopeptide repeat-containing protein</fullName>
    </submittedName>
</protein>
<dbReference type="Gene3D" id="1.25.40.10">
    <property type="entry name" value="Tetratricopeptide repeat domain"/>
    <property type="match status" value="1"/>
</dbReference>
<evidence type="ECO:0000313" key="4">
    <source>
        <dbReference type="EMBL" id="MCI01008.1"/>
    </source>
</evidence>